<organism evidence="2 3">
    <name type="scientific">Candidatus Pseudothioglobus singularis PS1</name>
    <dbReference type="NCBI Taxonomy" id="1125411"/>
    <lineage>
        <taxon>Bacteria</taxon>
        <taxon>Pseudomonadati</taxon>
        <taxon>Pseudomonadota</taxon>
        <taxon>Gammaproteobacteria</taxon>
        <taxon>Candidatus Pseudothioglobaceae</taxon>
        <taxon>Candidatus Pseudothioglobus</taxon>
    </lineage>
</organism>
<feature type="transmembrane region" description="Helical" evidence="1">
    <location>
        <begin position="264"/>
        <end position="282"/>
    </location>
</feature>
<feature type="transmembrane region" description="Helical" evidence="1">
    <location>
        <begin position="7"/>
        <end position="28"/>
    </location>
</feature>
<protein>
    <recommendedName>
        <fullName evidence="4">EpsG family protein</fullName>
    </recommendedName>
</protein>
<feature type="transmembrane region" description="Helical" evidence="1">
    <location>
        <begin position="342"/>
        <end position="363"/>
    </location>
</feature>
<keyword evidence="1" id="KW-0472">Membrane</keyword>
<evidence type="ECO:0000256" key="1">
    <source>
        <dbReference type="SAM" id="Phobius"/>
    </source>
</evidence>
<dbReference type="STRING" id="1125411.W908_06925"/>
<feature type="transmembrane region" description="Helical" evidence="1">
    <location>
        <begin position="75"/>
        <end position="94"/>
    </location>
</feature>
<feature type="transmembrane region" description="Helical" evidence="1">
    <location>
        <begin position="147"/>
        <end position="173"/>
    </location>
</feature>
<evidence type="ECO:0000313" key="2">
    <source>
        <dbReference type="EMBL" id="ALE02762.1"/>
    </source>
</evidence>
<dbReference type="RefSeq" id="WP_053820487.1">
    <property type="nucleotide sequence ID" value="NZ_CP006911.1"/>
</dbReference>
<keyword evidence="1" id="KW-1133">Transmembrane helix</keyword>
<sequence length="374" mass="42459">MFFKDRPVFLFFLAYIIGLIVSLIWLSFGEAWQVFGDAVHYVSIYNGGLAPAPWGFRVMTPLIAKIFPWDLKTNFAIITINSLAFTTGILALYGRKIGFNLKEISIFILFWVISYPFAYYSSALIRADAPMLLILALIFMWSKYKASSILLLLTISIGTFFHEMILIVIPALWLDKIFSGKLTGGRQYSTFELLSVTIVPLVIMIFTRSYFVNVFIIAEEDLLTSSVLEYTGGGLKHILRIYATFGPAFLFFIFFIITTRKTSILIPAAGLLFITAFATLLAADTLRVMSILFVPILLYASKYLVTCMNHKHNDLKISFMLLLQVLYSYTVFGHLRTFEASMTMNIAAAIISIFTLLICLLTYKKNNIRDFLRS</sequence>
<evidence type="ECO:0008006" key="4">
    <source>
        <dbReference type="Google" id="ProtNLM"/>
    </source>
</evidence>
<keyword evidence="3" id="KW-1185">Reference proteome</keyword>
<dbReference type="EMBL" id="CP006911">
    <property type="protein sequence ID" value="ALE02762.1"/>
    <property type="molecule type" value="Genomic_DNA"/>
</dbReference>
<name>A0A0M4M1W4_9GAMM</name>
<dbReference type="KEGG" id="tsn:W908_06925"/>
<gene>
    <name evidence="2" type="ORF">W908_06925</name>
</gene>
<proteinExistence type="predicted"/>
<dbReference type="Proteomes" id="UP000068905">
    <property type="component" value="Chromosome"/>
</dbReference>
<feature type="transmembrane region" description="Helical" evidence="1">
    <location>
        <begin position="288"/>
        <end position="305"/>
    </location>
</feature>
<feature type="transmembrane region" description="Helical" evidence="1">
    <location>
        <begin position="238"/>
        <end position="257"/>
    </location>
</feature>
<feature type="transmembrane region" description="Helical" evidence="1">
    <location>
        <begin position="106"/>
        <end position="127"/>
    </location>
</feature>
<feature type="transmembrane region" description="Helical" evidence="1">
    <location>
        <begin position="193"/>
        <end position="218"/>
    </location>
</feature>
<keyword evidence="1" id="KW-0812">Transmembrane</keyword>
<reference evidence="2 3" key="1">
    <citation type="journal article" date="2015" name="Genome Announc.">
        <title>Genome Sequence of 'Candidatus Thioglobus singularis' Strain PS1, a Mixotroph from the SUP05 Clade of Marine Gammaproteobacteria.</title>
        <authorList>
            <person name="Marshall K.T."/>
            <person name="Morris R.M."/>
        </authorList>
    </citation>
    <scope>NUCLEOTIDE SEQUENCE [LARGE SCALE GENOMIC DNA]</scope>
    <source>
        <strain evidence="2 3">PS1</strain>
    </source>
</reference>
<accession>A0A0M4M1W4</accession>
<evidence type="ECO:0000313" key="3">
    <source>
        <dbReference type="Proteomes" id="UP000068905"/>
    </source>
</evidence>
<dbReference type="AlphaFoldDB" id="A0A0M4M1W4"/>
<feature type="transmembrane region" description="Helical" evidence="1">
    <location>
        <begin position="317"/>
        <end position="336"/>
    </location>
</feature>